<keyword evidence="2" id="KW-0812">Transmembrane</keyword>
<dbReference type="PANTHER" id="PTHR37305">
    <property type="entry name" value="INTEGRAL MEMBRANE PROTEIN-RELATED"/>
    <property type="match status" value="1"/>
</dbReference>
<dbReference type="RefSeq" id="WP_345466311.1">
    <property type="nucleotide sequence ID" value="NZ_BAABLK010000009.1"/>
</dbReference>
<comment type="caution">
    <text evidence="3">The sequence shown here is derived from an EMBL/GenBank/DDBJ whole genome shotgun (WGS) entry which is preliminary data.</text>
</comment>
<protein>
    <submittedName>
        <fullName evidence="3">ABC transporter permease subunit</fullName>
    </submittedName>
</protein>
<dbReference type="Proteomes" id="UP001501257">
    <property type="component" value="Unassembled WGS sequence"/>
</dbReference>
<accession>A0ABP9TJL5</accession>
<organism evidence="3 4">
    <name type="scientific">Paeniglutamicibacter antarcticus</name>
    <dbReference type="NCBI Taxonomy" id="494023"/>
    <lineage>
        <taxon>Bacteria</taxon>
        <taxon>Bacillati</taxon>
        <taxon>Actinomycetota</taxon>
        <taxon>Actinomycetes</taxon>
        <taxon>Micrococcales</taxon>
        <taxon>Micrococcaceae</taxon>
        <taxon>Paeniglutamicibacter</taxon>
    </lineage>
</organism>
<keyword evidence="4" id="KW-1185">Reference proteome</keyword>
<sequence length="287" mass="30099">MSTETMKRPRAAAPGAAGSGKLSFSGVLRSEFIKFFSLTSTLILILATIVVMVGFAALSTWGIGQTMEMFASNPEMAAQMGDMDEAVASLPASGLIFAQLIVGSLAVMVMSSEFSTGSARSTFVAVPTRAPVLWAKALLVSIVSIVVALASILASFLVAKPIADNYKLALDFDSEAFQRNLWFGVLYVLMVALIGLALGTLLRNSAGGIVVLTALFFVIPIAVSGFAPMVSWLADAARFLPDQAGAALMKIPGAENALEPWVSSLVVAAWVLVPLIGAALVLQRRDI</sequence>
<evidence type="ECO:0000256" key="1">
    <source>
        <dbReference type="SAM" id="MobiDB-lite"/>
    </source>
</evidence>
<feature type="transmembrane region" description="Helical" evidence="2">
    <location>
        <begin position="132"/>
        <end position="159"/>
    </location>
</feature>
<keyword evidence="2" id="KW-0472">Membrane</keyword>
<keyword evidence="2" id="KW-1133">Transmembrane helix</keyword>
<reference evidence="4" key="1">
    <citation type="journal article" date="2019" name="Int. J. Syst. Evol. Microbiol.">
        <title>The Global Catalogue of Microorganisms (GCM) 10K type strain sequencing project: providing services to taxonomists for standard genome sequencing and annotation.</title>
        <authorList>
            <consortium name="The Broad Institute Genomics Platform"/>
            <consortium name="The Broad Institute Genome Sequencing Center for Infectious Disease"/>
            <person name="Wu L."/>
            <person name="Ma J."/>
        </authorList>
    </citation>
    <scope>NUCLEOTIDE SEQUENCE [LARGE SCALE GENOMIC DNA]</scope>
    <source>
        <strain evidence="4">JCM 18952</strain>
    </source>
</reference>
<dbReference type="PANTHER" id="PTHR37305:SF1">
    <property type="entry name" value="MEMBRANE PROTEIN"/>
    <property type="match status" value="1"/>
</dbReference>
<feature type="transmembrane region" description="Helical" evidence="2">
    <location>
        <begin position="209"/>
        <end position="234"/>
    </location>
</feature>
<gene>
    <name evidence="3" type="ORF">GCM10025778_05730</name>
</gene>
<dbReference type="EMBL" id="BAABLK010000009">
    <property type="protein sequence ID" value="GAA5226043.1"/>
    <property type="molecule type" value="Genomic_DNA"/>
</dbReference>
<evidence type="ECO:0000256" key="2">
    <source>
        <dbReference type="SAM" id="Phobius"/>
    </source>
</evidence>
<feature type="transmembrane region" description="Helical" evidence="2">
    <location>
        <begin position="90"/>
        <end position="111"/>
    </location>
</feature>
<evidence type="ECO:0000313" key="3">
    <source>
        <dbReference type="EMBL" id="GAA5226043.1"/>
    </source>
</evidence>
<feature type="transmembrane region" description="Helical" evidence="2">
    <location>
        <begin position="179"/>
        <end position="202"/>
    </location>
</feature>
<proteinExistence type="predicted"/>
<evidence type="ECO:0000313" key="4">
    <source>
        <dbReference type="Proteomes" id="UP001501257"/>
    </source>
</evidence>
<name>A0ABP9TJL5_9MICC</name>
<feature type="transmembrane region" description="Helical" evidence="2">
    <location>
        <begin position="261"/>
        <end position="282"/>
    </location>
</feature>
<feature type="transmembrane region" description="Helical" evidence="2">
    <location>
        <begin position="35"/>
        <end position="63"/>
    </location>
</feature>
<feature type="region of interest" description="Disordered" evidence="1">
    <location>
        <begin position="1"/>
        <end position="20"/>
    </location>
</feature>